<proteinExistence type="predicted"/>
<gene>
    <name evidence="1" type="ORF">C8F04DRAFT_1272041</name>
</gene>
<name>A0AAD6WVS0_9AGAR</name>
<dbReference type="AlphaFoldDB" id="A0AAD6WVS0"/>
<accession>A0AAD6WVS0</accession>
<evidence type="ECO:0000313" key="1">
    <source>
        <dbReference type="EMBL" id="KAJ7022974.1"/>
    </source>
</evidence>
<dbReference type="Proteomes" id="UP001218188">
    <property type="component" value="Unassembled WGS sequence"/>
</dbReference>
<dbReference type="EMBL" id="JARJCM010000199">
    <property type="protein sequence ID" value="KAJ7022974.1"/>
    <property type="molecule type" value="Genomic_DNA"/>
</dbReference>
<reference evidence="1" key="1">
    <citation type="submission" date="2023-03" db="EMBL/GenBank/DDBJ databases">
        <title>Massive genome expansion in bonnet fungi (Mycena s.s.) driven by repeated elements and novel gene families across ecological guilds.</title>
        <authorList>
            <consortium name="Lawrence Berkeley National Laboratory"/>
            <person name="Harder C.B."/>
            <person name="Miyauchi S."/>
            <person name="Viragh M."/>
            <person name="Kuo A."/>
            <person name="Thoen E."/>
            <person name="Andreopoulos B."/>
            <person name="Lu D."/>
            <person name="Skrede I."/>
            <person name="Drula E."/>
            <person name="Henrissat B."/>
            <person name="Morin E."/>
            <person name="Kohler A."/>
            <person name="Barry K."/>
            <person name="LaButti K."/>
            <person name="Morin E."/>
            <person name="Salamov A."/>
            <person name="Lipzen A."/>
            <person name="Mereny Z."/>
            <person name="Hegedus B."/>
            <person name="Baldrian P."/>
            <person name="Stursova M."/>
            <person name="Weitz H."/>
            <person name="Taylor A."/>
            <person name="Grigoriev I.V."/>
            <person name="Nagy L.G."/>
            <person name="Martin F."/>
            <person name="Kauserud H."/>
        </authorList>
    </citation>
    <scope>NUCLEOTIDE SEQUENCE</scope>
    <source>
        <strain evidence="1">CBHHK200</strain>
    </source>
</reference>
<keyword evidence="2" id="KW-1185">Reference proteome</keyword>
<comment type="caution">
    <text evidence="1">The sequence shown here is derived from an EMBL/GenBank/DDBJ whole genome shotgun (WGS) entry which is preliminary data.</text>
</comment>
<protein>
    <submittedName>
        <fullName evidence="1">Uncharacterized protein</fullName>
    </submittedName>
</protein>
<sequence length="392" mass="42349">MAVVALEENPRGQESSWVDASAVYCASWTNYAPIHSPNAAASPCQFLAVVIPLRPGRSPTCYKSGPPRPYNAIAPISTGSSPPLLVLPASPTPPSGSPTAVVKFVLPASSPPPVGVLPSTFANLYEAHKMDALLQGFHVLGLQPTGDDAREVDTLVQGLDGLGLQPAGDDAREIDVLIQGFNGLGFQPASVDAIEIDGKCAGVNGDEDDGDATMAGRYALQQCRFIQPQEGTRRSQTHREDRRREGECACPRVVVAEGLARSQLLLDSGGMATRLLTSWRMGPPTSSLTGRRSLEEFGTTPLLDLKISIFQLLHFLSSPYWIRGRQRTLDSAFIIEPWRTQTCLDLEEVPVPQIYSPVWTLLDLDALLLDTTRNFLLDTDPLAGYVYAQTIA</sequence>
<organism evidence="1 2">
    <name type="scientific">Mycena alexandri</name>
    <dbReference type="NCBI Taxonomy" id="1745969"/>
    <lineage>
        <taxon>Eukaryota</taxon>
        <taxon>Fungi</taxon>
        <taxon>Dikarya</taxon>
        <taxon>Basidiomycota</taxon>
        <taxon>Agaricomycotina</taxon>
        <taxon>Agaricomycetes</taxon>
        <taxon>Agaricomycetidae</taxon>
        <taxon>Agaricales</taxon>
        <taxon>Marasmiineae</taxon>
        <taxon>Mycenaceae</taxon>
        <taxon>Mycena</taxon>
    </lineage>
</organism>
<evidence type="ECO:0000313" key="2">
    <source>
        <dbReference type="Proteomes" id="UP001218188"/>
    </source>
</evidence>